<dbReference type="InterPro" id="IPR050109">
    <property type="entry name" value="HTH-type_TetR-like_transc_reg"/>
</dbReference>
<keyword evidence="7" id="KW-1185">Reference proteome</keyword>
<dbReference type="SUPFAM" id="SSF46689">
    <property type="entry name" value="Homeodomain-like"/>
    <property type="match status" value="1"/>
</dbReference>
<reference evidence="7" key="1">
    <citation type="journal article" date="2019" name="Int. J. Syst. Evol. Microbiol.">
        <title>The Global Catalogue of Microorganisms (GCM) 10K type strain sequencing project: providing services to taxonomists for standard genome sequencing and annotation.</title>
        <authorList>
            <consortium name="The Broad Institute Genomics Platform"/>
            <consortium name="The Broad Institute Genome Sequencing Center for Infectious Disease"/>
            <person name="Wu L."/>
            <person name="Ma J."/>
        </authorList>
    </citation>
    <scope>NUCLEOTIDE SEQUENCE [LARGE SCALE GENOMIC DNA]</scope>
    <source>
        <strain evidence="7">JCM 14545</strain>
    </source>
</reference>
<organism evidence="6 7">
    <name type="scientific">Amycolatopsis minnesotensis</name>
    <dbReference type="NCBI Taxonomy" id="337894"/>
    <lineage>
        <taxon>Bacteria</taxon>
        <taxon>Bacillati</taxon>
        <taxon>Actinomycetota</taxon>
        <taxon>Actinomycetes</taxon>
        <taxon>Pseudonocardiales</taxon>
        <taxon>Pseudonocardiaceae</taxon>
        <taxon>Amycolatopsis</taxon>
    </lineage>
</organism>
<evidence type="ECO:0000256" key="3">
    <source>
        <dbReference type="ARBA" id="ARBA00023163"/>
    </source>
</evidence>
<sequence length="195" mass="20673">MSELVPPRRRRADAERSVAAIVDAASRVLAEQAEASVEAIAAAAGVTRQTVYAHFRTREELLAAVVGRATAEALAAMDAAELDTGPAADALVRLLEASWRTFERYPVLLRADQPGLSTEDDHGPVRARLLRLVRRGQEAGEFDRALPADWLVATTIAVGHAAGAEVAAGRLPVGEALGVVRVSLLRVLTGDGRVQ</sequence>
<gene>
    <name evidence="6" type="ORF">GCM10009754_63300</name>
</gene>
<proteinExistence type="predicted"/>
<dbReference type="RefSeq" id="WP_344427236.1">
    <property type="nucleotide sequence ID" value="NZ_BAAANN010000030.1"/>
</dbReference>
<keyword evidence="3" id="KW-0804">Transcription</keyword>
<dbReference type="PANTHER" id="PTHR30055:SF234">
    <property type="entry name" value="HTH-TYPE TRANSCRIPTIONAL REGULATOR BETI"/>
    <property type="match status" value="1"/>
</dbReference>
<name>A0ABP5DG06_9PSEU</name>
<keyword evidence="2 4" id="KW-0238">DNA-binding</keyword>
<dbReference type="Proteomes" id="UP001501116">
    <property type="component" value="Unassembled WGS sequence"/>
</dbReference>
<dbReference type="EMBL" id="BAAANN010000030">
    <property type="protein sequence ID" value="GAA1978569.1"/>
    <property type="molecule type" value="Genomic_DNA"/>
</dbReference>
<feature type="domain" description="HTH tetR-type" evidence="5">
    <location>
        <begin position="15"/>
        <end position="73"/>
    </location>
</feature>
<evidence type="ECO:0000256" key="4">
    <source>
        <dbReference type="PROSITE-ProRule" id="PRU00335"/>
    </source>
</evidence>
<feature type="DNA-binding region" description="H-T-H motif" evidence="4">
    <location>
        <begin position="36"/>
        <end position="55"/>
    </location>
</feature>
<evidence type="ECO:0000259" key="5">
    <source>
        <dbReference type="PROSITE" id="PS50977"/>
    </source>
</evidence>
<protein>
    <submittedName>
        <fullName evidence="6">TetR/AcrR family transcriptional regulator</fullName>
    </submittedName>
</protein>
<dbReference type="InterPro" id="IPR009057">
    <property type="entry name" value="Homeodomain-like_sf"/>
</dbReference>
<dbReference type="PANTHER" id="PTHR30055">
    <property type="entry name" value="HTH-TYPE TRANSCRIPTIONAL REGULATOR RUTR"/>
    <property type="match status" value="1"/>
</dbReference>
<dbReference type="SUPFAM" id="SSF48498">
    <property type="entry name" value="Tetracyclin repressor-like, C-terminal domain"/>
    <property type="match status" value="1"/>
</dbReference>
<accession>A0ABP5DG06</accession>
<dbReference type="Pfam" id="PF00440">
    <property type="entry name" value="TetR_N"/>
    <property type="match status" value="1"/>
</dbReference>
<dbReference type="PROSITE" id="PS50977">
    <property type="entry name" value="HTH_TETR_2"/>
    <property type="match status" value="1"/>
</dbReference>
<evidence type="ECO:0000313" key="6">
    <source>
        <dbReference type="EMBL" id="GAA1978569.1"/>
    </source>
</evidence>
<evidence type="ECO:0000256" key="1">
    <source>
        <dbReference type="ARBA" id="ARBA00023015"/>
    </source>
</evidence>
<comment type="caution">
    <text evidence="6">The sequence shown here is derived from an EMBL/GenBank/DDBJ whole genome shotgun (WGS) entry which is preliminary data.</text>
</comment>
<evidence type="ECO:0000256" key="2">
    <source>
        <dbReference type="ARBA" id="ARBA00023125"/>
    </source>
</evidence>
<dbReference type="InterPro" id="IPR001647">
    <property type="entry name" value="HTH_TetR"/>
</dbReference>
<dbReference type="InterPro" id="IPR036271">
    <property type="entry name" value="Tet_transcr_reg_TetR-rel_C_sf"/>
</dbReference>
<dbReference type="Gene3D" id="1.10.357.10">
    <property type="entry name" value="Tetracycline Repressor, domain 2"/>
    <property type="match status" value="1"/>
</dbReference>
<keyword evidence="1" id="KW-0805">Transcription regulation</keyword>
<evidence type="ECO:0000313" key="7">
    <source>
        <dbReference type="Proteomes" id="UP001501116"/>
    </source>
</evidence>